<gene>
    <name evidence="2" type="ORF">JIN87_09170</name>
</gene>
<dbReference type="EMBL" id="JAENIL010000014">
    <property type="protein sequence ID" value="MBK1877037.1"/>
    <property type="molecule type" value="Genomic_DNA"/>
</dbReference>
<comment type="caution">
    <text evidence="2">The sequence shown here is derived from an EMBL/GenBank/DDBJ whole genome shotgun (WGS) entry which is preliminary data.</text>
</comment>
<dbReference type="Gene3D" id="2.60.120.560">
    <property type="entry name" value="Exo-inulinase, domain 1"/>
    <property type="match status" value="1"/>
</dbReference>
<sequence>MLPRNCRIALLALAGLFVSAPFVLSKDWVSLFDGESLEGWTPNENPDSWVVEEGCIVTKGDRSHLFYSGKVSDHSFKNFIFEAEVKTTPGANSGIYIHTEFQDEGWPSKGYECQVNNSNPVPQGKYVEHKMTGSIYAIRNNWQAPVRDDVWFKYRIRVAGKTIQTFINGRLICEYTERDNPWRPENMKERVLDSGTFAIQAHDPGSVVRYRNIRVKILPDVLPSSGSAESDEELDRLITSLSAKNQPLIDIGIKSPSLSFAVAQAKASRRLGFTIMEPGLEGAPANLLVVNDREKAPEVATLKAAKAAGMKIVFSSGGVAHLEEKRVKARLQAIADAELGWADFWVPGK</sequence>
<accession>A0A934RUD9</accession>
<evidence type="ECO:0000313" key="2">
    <source>
        <dbReference type="EMBL" id="MBK1877037.1"/>
    </source>
</evidence>
<dbReference type="GO" id="GO:0016787">
    <property type="term" value="F:hydrolase activity"/>
    <property type="evidence" value="ECO:0007669"/>
    <property type="project" value="InterPro"/>
</dbReference>
<dbReference type="Pfam" id="PF06439">
    <property type="entry name" value="3keto-disac_hyd"/>
    <property type="match status" value="1"/>
</dbReference>
<feature type="domain" description="3-keto-alpha-glucoside-1,2-lyase/3-keto-2-hydroxy-glucal hydratase" evidence="1">
    <location>
        <begin position="27"/>
        <end position="216"/>
    </location>
</feature>
<organism evidence="2 3">
    <name type="scientific">Pelagicoccus mobilis</name>
    <dbReference type="NCBI Taxonomy" id="415221"/>
    <lineage>
        <taxon>Bacteria</taxon>
        <taxon>Pseudomonadati</taxon>
        <taxon>Verrucomicrobiota</taxon>
        <taxon>Opitutia</taxon>
        <taxon>Puniceicoccales</taxon>
        <taxon>Pelagicoccaceae</taxon>
        <taxon>Pelagicoccus</taxon>
    </lineage>
</organism>
<dbReference type="InterPro" id="IPR010496">
    <property type="entry name" value="AL/BT2_dom"/>
</dbReference>
<evidence type="ECO:0000313" key="3">
    <source>
        <dbReference type="Proteomes" id="UP000617628"/>
    </source>
</evidence>
<evidence type="ECO:0000259" key="1">
    <source>
        <dbReference type="Pfam" id="PF06439"/>
    </source>
</evidence>
<keyword evidence="3" id="KW-1185">Reference proteome</keyword>
<proteinExistence type="predicted"/>
<reference evidence="2" key="1">
    <citation type="submission" date="2021-01" db="EMBL/GenBank/DDBJ databases">
        <title>Modified the classification status of verrucomicrobia.</title>
        <authorList>
            <person name="Feng X."/>
        </authorList>
    </citation>
    <scope>NUCLEOTIDE SEQUENCE</scope>
    <source>
        <strain evidence="2">KCTC 13126</strain>
    </source>
</reference>
<dbReference type="RefSeq" id="WP_200355254.1">
    <property type="nucleotide sequence ID" value="NZ_JAENIL010000014.1"/>
</dbReference>
<dbReference type="AlphaFoldDB" id="A0A934RUD9"/>
<protein>
    <submittedName>
        <fullName evidence="2">DUF1080 domain-containing protein</fullName>
    </submittedName>
</protein>
<dbReference type="Proteomes" id="UP000617628">
    <property type="component" value="Unassembled WGS sequence"/>
</dbReference>
<name>A0A934RUD9_9BACT</name>